<evidence type="ECO:0000256" key="5">
    <source>
        <dbReference type="PIRSR" id="PIRSR000097-2"/>
    </source>
</evidence>
<dbReference type="EMBL" id="BFBY01000002">
    <property type="protein sequence ID" value="GBG04349.1"/>
    <property type="molecule type" value="Genomic_DNA"/>
</dbReference>
<dbReference type="OrthoDB" id="9804790at2"/>
<comment type="caution">
    <text evidence="8">The sequence shown here is derived from an EMBL/GenBank/DDBJ whole genome shotgun (WGS) entry which is preliminary data.</text>
</comment>
<dbReference type="RefSeq" id="WP_117117701.1">
    <property type="nucleotide sequence ID" value="NZ_BFBY01000002.1"/>
</dbReference>
<name>A0A2Z6TRK4_9LACO</name>
<dbReference type="PRINTS" id="PR00069">
    <property type="entry name" value="ALDKETRDTASE"/>
</dbReference>
<keyword evidence="9" id="KW-1185">Reference proteome</keyword>
<feature type="active site" description="Proton donor" evidence="4">
    <location>
        <position position="48"/>
    </location>
</feature>
<sequence length="281" mass="32053">METFKLNNGVEIPKLGIGTFQMEPEAAEKAVVDALNDGYHLIDTANGYMNERAVGRAIKESGIKREDIFISSKLWPTVYEDENAIDDTLKRLGIDYIDLLFLHQPAGNWEKGYKQIEKAYKEGKVKAIGISNFHDEKLSKLFEMAEIKPQVMQVEAHPYFPETELKEFLKPYGTRIMAWYPLGHGDASLINEPVFSELGKKYHKSNVQIILRWHIQEGNIVIPGSTNPAHIKANADIFDFSLSAEDMAEIAKIKKNKRYYIPSDSLEESYANMKMDFNSQK</sequence>
<dbReference type="InterPro" id="IPR036812">
    <property type="entry name" value="NAD(P)_OxRdtase_dom_sf"/>
</dbReference>
<keyword evidence="3" id="KW-0560">Oxidoreductase</keyword>
<protein>
    <submittedName>
        <fullName evidence="8">Oxidoreductase</fullName>
    </submittedName>
</protein>
<comment type="similarity">
    <text evidence="1">Belongs to the aldo/keto reductase family.</text>
</comment>
<evidence type="ECO:0000256" key="3">
    <source>
        <dbReference type="ARBA" id="ARBA00023002"/>
    </source>
</evidence>
<gene>
    <name evidence="8" type="ORF">LrDSM24759_02630</name>
</gene>
<keyword evidence="2" id="KW-0521">NADP</keyword>
<evidence type="ECO:0000313" key="9">
    <source>
        <dbReference type="Proteomes" id="UP000257317"/>
    </source>
</evidence>
<dbReference type="InterPro" id="IPR023210">
    <property type="entry name" value="NADP_OxRdtase_dom"/>
</dbReference>
<evidence type="ECO:0000256" key="2">
    <source>
        <dbReference type="ARBA" id="ARBA00022857"/>
    </source>
</evidence>
<feature type="domain" description="NADP-dependent oxidoreductase" evidence="7">
    <location>
        <begin position="15"/>
        <end position="254"/>
    </location>
</feature>
<dbReference type="Proteomes" id="UP000257317">
    <property type="component" value="Unassembled WGS sequence"/>
</dbReference>
<proteinExistence type="inferred from homology"/>
<dbReference type="Pfam" id="PF00248">
    <property type="entry name" value="Aldo_ket_red"/>
    <property type="match status" value="1"/>
</dbReference>
<reference evidence="9" key="1">
    <citation type="submission" date="2018-03" db="EMBL/GenBank/DDBJ databases">
        <title>New taxa in the Lactobacillus gasseri group.</title>
        <authorList>
            <person name="Tanizawa Y."/>
            <person name="Tohno M."/>
            <person name="Endo A."/>
            <person name="Arita M."/>
        </authorList>
    </citation>
    <scope>NUCLEOTIDE SEQUENCE [LARGE SCALE GENOMIC DNA]</scope>
    <source>
        <strain evidence="9">DSM 24759</strain>
    </source>
</reference>
<dbReference type="AlphaFoldDB" id="A0A2Z6TRK4"/>
<feature type="binding site" evidence="5">
    <location>
        <position position="103"/>
    </location>
    <ligand>
        <name>substrate</name>
    </ligand>
</feature>
<evidence type="ECO:0000313" key="8">
    <source>
        <dbReference type="EMBL" id="GBG04349.1"/>
    </source>
</evidence>
<dbReference type="Gene3D" id="3.20.20.100">
    <property type="entry name" value="NADP-dependent oxidoreductase domain"/>
    <property type="match status" value="1"/>
</dbReference>
<evidence type="ECO:0000259" key="7">
    <source>
        <dbReference type="Pfam" id="PF00248"/>
    </source>
</evidence>
<dbReference type="InterPro" id="IPR018170">
    <property type="entry name" value="Aldo/ket_reductase_CS"/>
</dbReference>
<dbReference type="PANTHER" id="PTHR43827:SF3">
    <property type="entry name" value="NADP-DEPENDENT OXIDOREDUCTASE DOMAIN-CONTAINING PROTEIN"/>
    <property type="match status" value="1"/>
</dbReference>
<dbReference type="FunFam" id="3.20.20.100:FF:000002">
    <property type="entry name" value="2,5-diketo-D-gluconic acid reductase A"/>
    <property type="match status" value="1"/>
</dbReference>
<dbReference type="PANTHER" id="PTHR43827">
    <property type="entry name" value="2,5-DIKETO-D-GLUCONIC ACID REDUCTASE"/>
    <property type="match status" value="1"/>
</dbReference>
<dbReference type="InterPro" id="IPR020471">
    <property type="entry name" value="AKR"/>
</dbReference>
<feature type="site" description="Lowers pKa of active site Tyr" evidence="6">
    <location>
        <position position="73"/>
    </location>
</feature>
<evidence type="ECO:0000256" key="4">
    <source>
        <dbReference type="PIRSR" id="PIRSR000097-1"/>
    </source>
</evidence>
<dbReference type="SUPFAM" id="SSF51430">
    <property type="entry name" value="NAD(P)-linked oxidoreductase"/>
    <property type="match status" value="1"/>
</dbReference>
<accession>A0A2Z6TRK4</accession>
<dbReference type="PIRSF" id="PIRSF000097">
    <property type="entry name" value="AKR"/>
    <property type="match status" value="1"/>
</dbReference>
<evidence type="ECO:0000256" key="6">
    <source>
        <dbReference type="PIRSR" id="PIRSR000097-3"/>
    </source>
</evidence>
<organism evidence="8 9">
    <name type="scientific">Lactobacillus rodentium</name>
    <dbReference type="NCBI Taxonomy" id="947835"/>
    <lineage>
        <taxon>Bacteria</taxon>
        <taxon>Bacillati</taxon>
        <taxon>Bacillota</taxon>
        <taxon>Bacilli</taxon>
        <taxon>Lactobacillales</taxon>
        <taxon>Lactobacillaceae</taxon>
        <taxon>Lactobacillus</taxon>
    </lineage>
</organism>
<dbReference type="PROSITE" id="PS00062">
    <property type="entry name" value="ALDOKETO_REDUCTASE_2"/>
    <property type="match status" value="1"/>
</dbReference>
<dbReference type="GO" id="GO:0016616">
    <property type="term" value="F:oxidoreductase activity, acting on the CH-OH group of donors, NAD or NADP as acceptor"/>
    <property type="evidence" value="ECO:0007669"/>
    <property type="project" value="UniProtKB-ARBA"/>
</dbReference>
<evidence type="ECO:0000256" key="1">
    <source>
        <dbReference type="ARBA" id="ARBA00007905"/>
    </source>
</evidence>